<evidence type="ECO:0000256" key="7">
    <source>
        <dbReference type="SAM" id="Phobius"/>
    </source>
</evidence>
<keyword evidence="11" id="KW-1185">Reference proteome</keyword>
<dbReference type="GO" id="GO:0022857">
    <property type="term" value="F:transmembrane transporter activity"/>
    <property type="evidence" value="ECO:0007669"/>
    <property type="project" value="TreeGrafter"/>
</dbReference>
<feature type="domain" description="ABC3 transporter permease C-terminal" evidence="8">
    <location>
        <begin position="283"/>
        <end position="409"/>
    </location>
</feature>
<keyword evidence="3 7" id="KW-0812">Transmembrane</keyword>
<dbReference type="AlphaFoldDB" id="A0A2U2BBT8"/>
<dbReference type="OrthoDB" id="9770036at2"/>
<dbReference type="InterPro" id="IPR003838">
    <property type="entry name" value="ABC3_permease_C"/>
</dbReference>
<feature type="transmembrane region" description="Helical" evidence="7">
    <location>
        <begin position="379"/>
        <end position="399"/>
    </location>
</feature>
<evidence type="ECO:0000256" key="5">
    <source>
        <dbReference type="ARBA" id="ARBA00023136"/>
    </source>
</evidence>
<evidence type="ECO:0000256" key="3">
    <source>
        <dbReference type="ARBA" id="ARBA00022692"/>
    </source>
</evidence>
<evidence type="ECO:0000313" key="10">
    <source>
        <dbReference type="EMBL" id="PWE00530.1"/>
    </source>
</evidence>
<evidence type="ECO:0000256" key="2">
    <source>
        <dbReference type="ARBA" id="ARBA00022475"/>
    </source>
</evidence>
<evidence type="ECO:0000256" key="1">
    <source>
        <dbReference type="ARBA" id="ARBA00004651"/>
    </source>
</evidence>
<dbReference type="Proteomes" id="UP000244956">
    <property type="component" value="Unassembled WGS sequence"/>
</dbReference>
<dbReference type="RefSeq" id="WP_109263569.1">
    <property type="nucleotide sequence ID" value="NZ_QEWP01000003.1"/>
</dbReference>
<evidence type="ECO:0000259" key="9">
    <source>
        <dbReference type="Pfam" id="PF12704"/>
    </source>
</evidence>
<keyword evidence="5 7" id="KW-0472">Membrane</keyword>
<feature type="domain" description="MacB-like periplasmic core" evidence="9">
    <location>
        <begin position="21"/>
        <end position="227"/>
    </location>
</feature>
<comment type="subcellular location">
    <subcellularLocation>
        <location evidence="1">Cell membrane</location>
        <topology evidence="1">Multi-pass membrane protein</topology>
    </subcellularLocation>
</comment>
<dbReference type="Pfam" id="PF02687">
    <property type="entry name" value="FtsX"/>
    <property type="match status" value="1"/>
</dbReference>
<evidence type="ECO:0000313" key="11">
    <source>
        <dbReference type="Proteomes" id="UP000244956"/>
    </source>
</evidence>
<proteinExistence type="inferred from homology"/>
<feature type="transmembrane region" description="Helical" evidence="7">
    <location>
        <begin position="279"/>
        <end position="304"/>
    </location>
</feature>
<dbReference type="PANTHER" id="PTHR30572:SF4">
    <property type="entry name" value="ABC TRANSPORTER PERMEASE YTRF"/>
    <property type="match status" value="1"/>
</dbReference>
<evidence type="ECO:0000256" key="4">
    <source>
        <dbReference type="ARBA" id="ARBA00022989"/>
    </source>
</evidence>
<name>A0A2U2BBT8_9BACT</name>
<dbReference type="PANTHER" id="PTHR30572">
    <property type="entry name" value="MEMBRANE COMPONENT OF TRANSPORTER-RELATED"/>
    <property type="match status" value="1"/>
</dbReference>
<dbReference type="EMBL" id="QEWP01000003">
    <property type="protein sequence ID" value="PWE00530.1"/>
    <property type="molecule type" value="Genomic_DNA"/>
</dbReference>
<evidence type="ECO:0000259" key="8">
    <source>
        <dbReference type="Pfam" id="PF02687"/>
    </source>
</evidence>
<accession>A0A2U2BBT8</accession>
<comment type="caution">
    <text evidence="10">The sequence shown here is derived from an EMBL/GenBank/DDBJ whole genome shotgun (WGS) entry which is preliminary data.</text>
</comment>
<dbReference type="InterPro" id="IPR025857">
    <property type="entry name" value="MacB_PCD"/>
</dbReference>
<keyword evidence="2" id="KW-1003">Cell membrane</keyword>
<dbReference type="Pfam" id="PF12704">
    <property type="entry name" value="MacB_PCD"/>
    <property type="match status" value="1"/>
</dbReference>
<comment type="similarity">
    <text evidence="6">Belongs to the ABC-4 integral membrane protein family.</text>
</comment>
<sequence length="416" mass="46490">MFNAFQEIFSTLKQNKLRAIMTGFSVAWGIFMLILLLGSGNGLQHGMENNFRGTAKNALWIWSRQTQVAHEGLQAGRRIQFTDEDYDMLVNQFNDDLSNISGRFRLWGSGTVTYKNEYGDYDLEGVMPEFQHIQIVDMEQGRYLNKIDLEQFRKVAIISVPVKKALFKEEDPIGKYIHIDKVPFMVVGTFINPERRDDEQIYIPVKTAQRVFNGGNRLNQLAVSTNALTVAENKRVEEAIRSTLMKRHRIAPEDKQALGIWNTLEHFKQAQGVFMGIRIFVWVIGIMTIIAGIVGVSNIMIILVKERTKEIGIRKAIGATPWSVIRLVLSESVFITTLSGFFGLVAGMGLLAAVSMVLQNIAEGNPGIERSFYNPTADLSVAVSALVVLIVAGLIAGYVPARRASGIKPIEALHDE</sequence>
<evidence type="ECO:0000256" key="6">
    <source>
        <dbReference type="ARBA" id="ARBA00038076"/>
    </source>
</evidence>
<protein>
    <submittedName>
        <fullName evidence="10">ABC transporter permease</fullName>
    </submittedName>
</protein>
<reference evidence="10 11" key="1">
    <citation type="submission" date="2018-05" db="EMBL/GenBank/DDBJ databases">
        <title>Marinilabilia rubrum sp. nov., isolated from saltern sediment.</title>
        <authorList>
            <person name="Zhang R."/>
        </authorList>
    </citation>
    <scope>NUCLEOTIDE SEQUENCE [LARGE SCALE GENOMIC DNA]</scope>
    <source>
        <strain evidence="10 11">WTE16</strain>
    </source>
</reference>
<feature type="transmembrane region" description="Helical" evidence="7">
    <location>
        <begin position="333"/>
        <end position="359"/>
    </location>
</feature>
<gene>
    <name evidence="10" type="ORF">DDZ16_06290</name>
</gene>
<keyword evidence="4 7" id="KW-1133">Transmembrane helix</keyword>
<dbReference type="GO" id="GO:0005886">
    <property type="term" value="C:plasma membrane"/>
    <property type="evidence" value="ECO:0007669"/>
    <property type="project" value="UniProtKB-SubCell"/>
</dbReference>
<organism evidence="10 11">
    <name type="scientific">Marinilabilia rubra</name>
    <dbReference type="NCBI Taxonomy" id="2162893"/>
    <lineage>
        <taxon>Bacteria</taxon>
        <taxon>Pseudomonadati</taxon>
        <taxon>Bacteroidota</taxon>
        <taxon>Bacteroidia</taxon>
        <taxon>Marinilabiliales</taxon>
        <taxon>Marinilabiliaceae</taxon>
        <taxon>Marinilabilia</taxon>
    </lineage>
</organism>
<feature type="transmembrane region" description="Helical" evidence="7">
    <location>
        <begin position="20"/>
        <end position="40"/>
    </location>
</feature>
<dbReference type="InterPro" id="IPR050250">
    <property type="entry name" value="Macrolide_Exporter_MacB"/>
</dbReference>